<dbReference type="GO" id="GO:0045202">
    <property type="term" value="C:synapse"/>
    <property type="evidence" value="ECO:0007669"/>
    <property type="project" value="TreeGrafter"/>
</dbReference>
<dbReference type="InterPro" id="IPR005607">
    <property type="entry name" value="BSD_dom"/>
</dbReference>
<dbReference type="GO" id="GO:0005634">
    <property type="term" value="C:nucleus"/>
    <property type="evidence" value="ECO:0007669"/>
    <property type="project" value="TreeGrafter"/>
</dbReference>
<protein>
    <submittedName>
        <fullName evidence="3">Synapse-associated protein 1</fullName>
    </submittedName>
</protein>
<accession>A0A6F9DUP0</accession>
<feature type="compositionally biased region" description="Basic and acidic residues" evidence="1">
    <location>
        <begin position="31"/>
        <end position="65"/>
    </location>
</feature>
<proteinExistence type="evidence at transcript level"/>
<name>A0A6F9DUP0_9ASCI</name>
<dbReference type="EMBL" id="LR790886">
    <property type="protein sequence ID" value="CAB3266748.1"/>
    <property type="molecule type" value="mRNA"/>
</dbReference>
<dbReference type="InterPro" id="IPR051494">
    <property type="entry name" value="BSD_domain-containing"/>
</dbReference>
<dbReference type="SMART" id="SM00751">
    <property type="entry name" value="BSD"/>
    <property type="match status" value="1"/>
</dbReference>
<dbReference type="GO" id="GO:0048172">
    <property type="term" value="P:regulation of short-term neuronal synaptic plasticity"/>
    <property type="evidence" value="ECO:0007669"/>
    <property type="project" value="TreeGrafter"/>
</dbReference>
<gene>
    <name evidence="3" type="primary">Syap1</name>
</gene>
<feature type="compositionally biased region" description="Polar residues" evidence="1">
    <location>
        <begin position="1"/>
        <end position="30"/>
    </location>
</feature>
<sequence length="408" mass="45762">MAMFNSNLTSSLSGWFTNKFQPNPEDSSATNEEKSQTEENIKQTPEEEVSEKPVETEKDDNKVESEETNNEETSTETTNSLDKMLDIDTEQMQKKLAEETQKVVSSAMSFGNYLFGVATEASKKMSTTVNETAQTLKKTVEDKTILGDLNREQDEFIRQKREKQGDGAVPPWCGYQEEETMKQQILALSTDTRNFLRSPPSGVQFNFEFEQMFPIAKATLKEDENLKKMRFTLVPTKIKEELFWRNYFYRVSLIKQSAQLSSLTELQKTGAGEAASSASSTSSIVMVGSTATGTMSRSSSNKSLNRSDAETAGAESHDTADINEPDELPAAEFASDAFDPSTLNPDDLEREMRELGMDDGGTDIPEWEHELQKELQDYEVVNGEGKDDMWEKEIDDMLNADAEQVKSS</sequence>
<dbReference type="Pfam" id="PF03909">
    <property type="entry name" value="BSD"/>
    <property type="match status" value="1"/>
</dbReference>
<evidence type="ECO:0000256" key="1">
    <source>
        <dbReference type="SAM" id="MobiDB-lite"/>
    </source>
</evidence>
<dbReference type="GO" id="GO:0005794">
    <property type="term" value="C:Golgi apparatus"/>
    <property type="evidence" value="ECO:0007669"/>
    <property type="project" value="TreeGrafter"/>
</dbReference>
<dbReference type="PANTHER" id="PTHR16019:SF6">
    <property type="entry name" value="SYNAPSE-ASSOCIATED PROTEIN 1"/>
    <property type="match status" value="1"/>
</dbReference>
<evidence type="ECO:0000259" key="2">
    <source>
        <dbReference type="PROSITE" id="PS50858"/>
    </source>
</evidence>
<dbReference type="SUPFAM" id="SSF140383">
    <property type="entry name" value="BSD domain-like"/>
    <property type="match status" value="1"/>
</dbReference>
<dbReference type="PANTHER" id="PTHR16019">
    <property type="entry name" value="SYNAPSE-ASSOCIATED PROTEIN"/>
    <property type="match status" value="1"/>
</dbReference>
<feature type="region of interest" description="Disordered" evidence="1">
    <location>
        <begin position="291"/>
        <end position="364"/>
    </location>
</feature>
<feature type="region of interest" description="Disordered" evidence="1">
    <location>
        <begin position="1"/>
        <end position="81"/>
    </location>
</feature>
<dbReference type="GO" id="GO:0038203">
    <property type="term" value="P:TORC2 signaling"/>
    <property type="evidence" value="ECO:0007669"/>
    <property type="project" value="TreeGrafter"/>
</dbReference>
<organism evidence="3">
    <name type="scientific">Phallusia mammillata</name>
    <dbReference type="NCBI Taxonomy" id="59560"/>
    <lineage>
        <taxon>Eukaryota</taxon>
        <taxon>Metazoa</taxon>
        <taxon>Chordata</taxon>
        <taxon>Tunicata</taxon>
        <taxon>Ascidiacea</taxon>
        <taxon>Phlebobranchia</taxon>
        <taxon>Ascidiidae</taxon>
        <taxon>Phallusia</taxon>
    </lineage>
</organism>
<dbReference type="PROSITE" id="PS50858">
    <property type="entry name" value="BSD"/>
    <property type="match status" value="1"/>
</dbReference>
<feature type="domain" description="BSD" evidence="2">
    <location>
        <begin position="203"/>
        <end position="255"/>
    </location>
</feature>
<reference evidence="3" key="1">
    <citation type="submission" date="2020-04" db="EMBL/GenBank/DDBJ databases">
        <authorList>
            <person name="Neveu A P."/>
        </authorList>
    </citation>
    <scope>NUCLEOTIDE SEQUENCE</scope>
    <source>
        <tissue evidence="3">Whole embryo</tissue>
    </source>
</reference>
<feature type="compositionally biased region" description="Basic and acidic residues" evidence="1">
    <location>
        <begin position="305"/>
        <end position="320"/>
    </location>
</feature>
<dbReference type="Gene3D" id="1.10.3970.10">
    <property type="entry name" value="BSD domain"/>
    <property type="match status" value="1"/>
</dbReference>
<dbReference type="InterPro" id="IPR035925">
    <property type="entry name" value="BSD_dom_sf"/>
</dbReference>
<evidence type="ECO:0000313" key="3">
    <source>
        <dbReference type="EMBL" id="CAB3266748.1"/>
    </source>
</evidence>
<dbReference type="AlphaFoldDB" id="A0A6F9DUP0"/>